<dbReference type="EMBL" id="JARIHO010000014">
    <property type="protein sequence ID" value="KAJ7350655.1"/>
    <property type="molecule type" value="Genomic_DNA"/>
</dbReference>
<name>A0AAD7A6L2_9AGAR</name>
<dbReference type="PANTHER" id="PTHR11188">
    <property type="entry name" value="ARRESTIN DOMAIN CONTAINING PROTEIN"/>
    <property type="match status" value="1"/>
</dbReference>
<organism evidence="2 3">
    <name type="scientific">Mycena albidolilacea</name>
    <dbReference type="NCBI Taxonomy" id="1033008"/>
    <lineage>
        <taxon>Eukaryota</taxon>
        <taxon>Fungi</taxon>
        <taxon>Dikarya</taxon>
        <taxon>Basidiomycota</taxon>
        <taxon>Agaricomycotina</taxon>
        <taxon>Agaricomycetes</taxon>
        <taxon>Agaricomycetidae</taxon>
        <taxon>Agaricales</taxon>
        <taxon>Marasmiineae</taxon>
        <taxon>Mycenaceae</taxon>
        <taxon>Mycena</taxon>
    </lineage>
</organism>
<dbReference type="GO" id="GO:0015031">
    <property type="term" value="P:protein transport"/>
    <property type="evidence" value="ECO:0007669"/>
    <property type="project" value="TreeGrafter"/>
</dbReference>
<keyword evidence="3" id="KW-1185">Reference proteome</keyword>
<protein>
    <recommendedName>
        <fullName evidence="1">Arrestin-like N-terminal domain-containing protein</fullName>
    </recommendedName>
</protein>
<sequence length="416" mass="46388">MASKSTPSTDGPVTLHFHDITRVAGETITGRVDLNVTLAQEDKLEHLRIKFKGVVHGHLTTVNADMSTSDHHQTVTLFDTRISLWDQRTAYPTPGSDILSCPFQFLLPENLPPSFHCEVFHRTATISYALEVVGERTRFYRTNRRIRRIISVVPAASQGQLLARETLRQGWNGPWSNFTGEEKLRQGIWGDYSRACVKLTIADMASYPITTAIPFSFHIETVTKLMRISDAPTDKHGKPLFPALPALSSDVRLAIRRTTEIRVRTHMRQVEEDFDLKGSLGDVTRVAAVHQVLDEPEWIPSPGPKDKKGRGIWRRAVHFHSAIAIPYAPTSNIELLDWQYNLLLEVPFPGIGNNLRLLVPLHLHPGSACPPPPPGASGSSSITYADILPAGPPPMVDLPPSYWTGEHHAWDVDEKS</sequence>
<dbReference type="InterPro" id="IPR011021">
    <property type="entry name" value="Arrestin-like_N"/>
</dbReference>
<comment type="caution">
    <text evidence="2">The sequence shown here is derived from an EMBL/GenBank/DDBJ whole genome shotgun (WGS) entry which is preliminary data.</text>
</comment>
<evidence type="ECO:0000313" key="3">
    <source>
        <dbReference type="Proteomes" id="UP001218218"/>
    </source>
</evidence>
<gene>
    <name evidence="2" type="ORF">DFH08DRAFT_114818</name>
</gene>
<dbReference type="Gene3D" id="2.60.40.640">
    <property type="match status" value="1"/>
</dbReference>
<reference evidence="2" key="1">
    <citation type="submission" date="2023-03" db="EMBL/GenBank/DDBJ databases">
        <title>Massive genome expansion in bonnet fungi (Mycena s.s.) driven by repeated elements and novel gene families across ecological guilds.</title>
        <authorList>
            <consortium name="Lawrence Berkeley National Laboratory"/>
            <person name="Harder C.B."/>
            <person name="Miyauchi S."/>
            <person name="Viragh M."/>
            <person name="Kuo A."/>
            <person name="Thoen E."/>
            <person name="Andreopoulos B."/>
            <person name="Lu D."/>
            <person name="Skrede I."/>
            <person name="Drula E."/>
            <person name="Henrissat B."/>
            <person name="Morin E."/>
            <person name="Kohler A."/>
            <person name="Barry K."/>
            <person name="LaButti K."/>
            <person name="Morin E."/>
            <person name="Salamov A."/>
            <person name="Lipzen A."/>
            <person name="Mereny Z."/>
            <person name="Hegedus B."/>
            <person name="Baldrian P."/>
            <person name="Stursova M."/>
            <person name="Weitz H."/>
            <person name="Taylor A."/>
            <person name="Grigoriev I.V."/>
            <person name="Nagy L.G."/>
            <person name="Martin F."/>
            <person name="Kauserud H."/>
        </authorList>
    </citation>
    <scope>NUCLEOTIDE SEQUENCE</scope>
    <source>
        <strain evidence="2">CBHHK002</strain>
    </source>
</reference>
<dbReference type="Proteomes" id="UP001218218">
    <property type="component" value="Unassembled WGS sequence"/>
</dbReference>
<dbReference type="AlphaFoldDB" id="A0AAD7A6L2"/>
<dbReference type="InterPro" id="IPR050357">
    <property type="entry name" value="Arrestin_domain-protein"/>
</dbReference>
<feature type="domain" description="Arrestin-like N-terminal" evidence="1">
    <location>
        <begin position="24"/>
        <end position="154"/>
    </location>
</feature>
<proteinExistence type="predicted"/>
<dbReference type="GO" id="GO:0005737">
    <property type="term" value="C:cytoplasm"/>
    <property type="evidence" value="ECO:0007669"/>
    <property type="project" value="TreeGrafter"/>
</dbReference>
<evidence type="ECO:0000313" key="2">
    <source>
        <dbReference type="EMBL" id="KAJ7350655.1"/>
    </source>
</evidence>
<dbReference type="InterPro" id="IPR014752">
    <property type="entry name" value="Arrestin-like_C"/>
</dbReference>
<evidence type="ECO:0000259" key="1">
    <source>
        <dbReference type="Pfam" id="PF00339"/>
    </source>
</evidence>
<dbReference type="InterPro" id="IPR014756">
    <property type="entry name" value="Ig_E-set"/>
</dbReference>
<dbReference type="SUPFAM" id="SSF81296">
    <property type="entry name" value="E set domains"/>
    <property type="match status" value="1"/>
</dbReference>
<accession>A0AAD7A6L2</accession>
<dbReference type="PANTHER" id="PTHR11188:SF17">
    <property type="entry name" value="FI21816P1"/>
    <property type="match status" value="1"/>
</dbReference>
<dbReference type="Pfam" id="PF00339">
    <property type="entry name" value="Arrestin_N"/>
    <property type="match status" value="1"/>
</dbReference>